<evidence type="ECO:0000259" key="1">
    <source>
        <dbReference type="Pfam" id="PF00685"/>
    </source>
</evidence>
<dbReference type="GO" id="GO:0001517">
    <property type="term" value="F:N-acetylglucosamine 6-O-sulfotransferase activity"/>
    <property type="evidence" value="ECO:0007669"/>
    <property type="project" value="TreeGrafter"/>
</dbReference>
<feature type="non-terminal residue" evidence="2">
    <location>
        <position position="1"/>
    </location>
</feature>
<dbReference type="GO" id="GO:0006044">
    <property type="term" value="P:N-acetylglucosamine metabolic process"/>
    <property type="evidence" value="ECO:0007669"/>
    <property type="project" value="TreeGrafter"/>
</dbReference>
<dbReference type="Gene3D" id="3.40.50.300">
    <property type="entry name" value="P-loop containing nucleotide triphosphate hydrolases"/>
    <property type="match status" value="1"/>
</dbReference>
<dbReference type="GO" id="GO:0006790">
    <property type="term" value="P:sulfur compound metabolic process"/>
    <property type="evidence" value="ECO:0007669"/>
    <property type="project" value="TreeGrafter"/>
</dbReference>
<feature type="domain" description="Sulfotransferase" evidence="1">
    <location>
        <begin position="2"/>
        <end position="87"/>
    </location>
</feature>
<keyword evidence="4" id="KW-1185">Reference proteome</keyword>
<dbReference type="InterPro" id="IPR027417">
    <property type="entry name" value="P-loop_NTPase"/>
</dbReference>
<reference evidence="3" key="3">
    <citation type="submission" date="2015-06" db="UniProtKB">
        <authorList>
            <consortium name="EnsemblMetazoa"/>
        </authorList>
    </citation>
    <scope>IDENTIFICATION</scope>
</reference>
<proteinExistence type="predicted"/>
<dbReference type="AlphaFoldDB" id="R7UF70"/>
<name>R7UF70_CAPTE</name>
<dbReference type="PANTHER" id="PTHR10704">
    <property type="entry name" value="CARBOHYDRATE SULFOTRANSFERASE"/>
    <property type="match status" value="1"/>
</dbReference>
<dbReference type="HOGENOM" id="CLU_176496_0_0_1"/>
<evidence type="ECO:0000313" key="2">
    <source>
        <dbReference type="EMBL" id="ELU05184.1"/>
    </source>
</evidence>
<feature type="non-terminal residue" evidence="2">
    <location>
        <position position="91"/>
    </location>
</feature>
<accession>R7UF70</accession>
<dbReference type="SUPFAM" id="SSF52540">
    <property type="entry name" value="P-loop containing nucleoside triphosphate hydrolases"/>
    <property type="match status" value="1"/>
</dbReference>
<dbReference type="Proteomes" id="UP000014760">
    <property type="component" value="Unassembled WGS sequence"/>
</dbReference>
<reference evidence="4" key="1">
    <citation type="submission" date="2012-12" db="EMBL/GenBank/DDBJ databases">
        <authorList>
            <person name="Hellsten U."/>
            <person name="Grimwood J."/>
            <person name="Chapman J.A."/>
            <person name="Shapiro H."/>
            <person name="Aerts A."/>
            <person name="Otillar R.P."/>
            <person name="Terry A.Y."/>
            <person name="Boore J.L."/>
            <person name="Simakov O."/>
            <person name="Marletaz F."/>
            <person name="Cho S.-J."/>
            <person name="Edsinger-Gonzales E."/>
            <person name="Havlak P."/>
            <person name="Kuo D.-H."/>
            <person name="Larsson T."/>
            <person name="Lv J."/>
            <person name="Arendt D."/>
            <person name="Savage R."/>
            <person name="Osoegawa K."/>
            <person name="de Jong P."/>
            <person name="Lindberg D.R."/>
            <person name="Seaver E.C."/>
            <person name="Weisblat D.A."/>
            <person name="Putnam N.H."/>
            <person name="Grigoriev I.V."/>
            <person name="Rokhsar D.S."/>
        </authorList>
    </citation>
    <scope>NUCLEOTIDE SEQUENCE</scope>
    <source>
        <strain evidence="4">I ESC-2004</strain>
    </source>
</reference>
<sequence length="91" mass="10660">GNFYMLRYEELSNRTEETVRKLYNFLGINHSEEVFGWIKENTKNPNNVVGGMSTTGRNSIALAYRWQNELTTKEKTLISNVCQETLKVYNY</sequence>
<organism evidence="2">
    <name type="scientific">Capitella teleta</name>
    <name type="common">Polychaete worm</name>
    <dbReference type="NCBI Taxonomy" id="283909"/>
    <lineage>
        <taxon>Eukaryota</taxon>
        <taxon>Metazoa</taxon>
        <taxon>Spiralia</taxon>
        <taxon>Lophotrochozoa</taxon>
        <taxon>Annelida</taxon>
        <taxon>Polychaeta</taxon>
        <taxon>Sedentaria</taxon>
        <taxon>Scolecida</taxon>
        <taxon>Capitellidae</taxon>
        <taxon>Capitella</taxon>
    </lineage>
</organism>
<reference evidence="2 4" key="2">
    <citation type="journal article" date="2013" name="Nature">
        <title>Insights into bilaterian evolution from three spiralian genomes.</title>
        <authorList>
            <person name="Simakov O."/>
            <person name="Marletaz F."/>
            <person name="Cho S.J."/>
            <person name="Edsinger-Gonzales E."/>
            <person name="Havlak P."/>
            <person name="Hellsten U."/>
            <person name="Kuo D.H."/>
            <person name="Larsson T."/>
            <person name="Lv J."/>
            <person name="Arendt D."/>
            <person name="Savage R."/>
            <person name="Osoegawa K."/>
            <person name="de Jong P."/>
            <person name="Grimwood J."/>
            <person name="Chapman J.A."/>
            <person name="Shapiro H."/>
            <person name="Aerts A."/>
            <person name="Otillar R.P."/>
            <person name="Terry A.Y."/>
            <person name="Boore J.L."/>
            <person name="Grigoriev I.V."/>
            <person name="Lindberg D.R."/>
            <person name="Seaver E.C."/>
            <person name="Weisblat D.A."/>
            <person name="Putnam N.H."/>
            <person name="Rokhsar D.S."/>
        </authorList>
    </citation>
    <scope>NUCLEOTIDE SEQUENCE</scope>
    <source>
        <strain evidence="2 4">I ESC-2004</strain>
    </source>
</reference>
<dbReference type="PANTHER" id="PTHR10704:SF44">
    <property type="entry name" value="LD35051P-RELATED"/>
    <property type="match status" value="1"/>
</dbReference>
<dbReference type="EnsemblMetazoa" id="CapteT87599">
    <property type="protein sequence ID" value="CapteP87599"/>
    <property type="gene ID" value="CapteG87599"/>
</dbReference>
<dbReference type="EMBL" id="AMQN01001372">
    <property type="status" value="NOT_ANNOTATED_CDS"/>
    <property type="molecule type" value="Genomic_DNA"/>
</dbReference>
<dbReference type="InterPro" id="IPR000863">
    <property type="entry name" value="Sulfotransferase_dom"/>
</dbReference>
<dbReference type="Pfam" id="PF00685">
    <property type="entry name" value="Sulfotransfer_1"/>
    <property type="match status" value="1"/>
</dbReference>
<protein>
    <recommendedName>
        <fullName evidence="1">Sulfotransferase domain-containing protein</fullName>
    </recommendedName>
</protein>
<dbReference type="InterPro" id="IPR051135">
    <property type="entry name" value="Gal/GlcNAc/GalNAc_ST"/>
</dbReference>
<dbReference type="EMBL" id="KB301771">
    <property type="protein sequence ID" value="ELU05184.1"/>
    <property type="molecule type" value="Genomic_DNA"/>
</dbReference>
<evidence type="ECO:0000313" key="4">
    <source>
        <dbReference type="Proteomes" id="UP000014760"/>
    </source>
</evidence>
<evidence type="ECO:0000313" key="3">
    <source>
        <dbReference type="EnsemblMetazoa" id="CapteP87599"/>
    </source>
</evidence>
<gene>
    <name evidence="2" type="ORF">CAPTEDRAFT_87599</name>
</gene>